<name>A0ABQ7D4X9_BRACR</name>
<dbReference type="Proteomes" id="UP000266723">
    <property type="component" value="Unassembled WGS sequence"/>
</dbReference>
<dbReference type="EMBL" id="QGKV02000759">
    <property type="protein sequence ID" value="KAF3566755.1"/>
    <property type="molecule type" value="Genomic_DNA"/>
</dbReference>
<keyword evidence="3" id="KW-1185">Reference proteome</keyword>
<evidence type="ECO:0000313" key="3">
    <source>
        <dbReference type="Proteomes" id="UP000266723"/>
    </source>
</evidence>
<proteinExistence type="predicted"/>
<organism evidence="2 3">
    <name type="scientific">Brassica cretica</name>
    <name type="common">Mustard</name>
    <dbReference type="NCBI Taxonomy" id="69181"/>
    <lineage>
        <taxon>Eukaryota</taxon>
        <taxon>Viridiplantae</taxon>
        <taxon>Streptophyta</taxon>
        <taxon>Embryophyta</taxon>
        <taxon>Tracheophyta</taxon>
        <taxon>Spermatophyta</taxon>
        <taxon>Magnoliopsida</taxon>
        <taxon>eudicotyledons</taxon>
        <taxon>Gunneridae</taxon>
        <taxon>Pentapetalae</taxon>
        <taxon>rosids</taxon>
        <taxon>malvids</taxon>
        <taxon>Brassicales</taxon>
        <taxon>Brassicaceae</taxon>
        <taxon>Brassiceae</taxon>
        <taxon>Brassica</taxon>
    </lineage>
</organism>
<reference evidence="2 3" key="1">
    <citation type="journal article" date="2020" name="BMC Genomics">
        <title>Intraspecific diversification of the crop wild relative Brassica cretica Lam. using demographic model selection.</title>
        <authorList>
            <person name="Kioukis A."/>
            <person name="Michalopoulou V.A."/>
            <person name="Briers L."/>
            <person name="Pirintsos S."/>
            <person name="Studholme D.J."/>
            <person name="Pavlidis P."/>
            <person name="Sarris P.F."/>
        </authorList>
    </citation>
    <scope>NUCLEOTIDE SEQUENCE [LARGE SCALE GENOMIC DNA]</scope>
    <source>
        <strain evidence="3">cv. PFS-1207/04</strain>
    </source>
</reference>
<evidence type="ECO:0000256" key="1">
    <source>
        <dbReference type="SAM" id="MobiDB-lite"/>
    </source>
</evidence>
<feature type="region of interest" description="Disordered" evidence="1">
    <location>
        <begin position="34"/>
        <end position="64"/>
    </location>
</feature>
<evidence type="ECO:0000313" key="2">
    <source>
        <dbReference type="EMBL" id="KAF3566755.1"/>
    </source>
</evidence>
<gene>
    <name evidence="2" type="ORF">DY000_02019887</name>
</gene>
<sequence length="81" mass="8815">MFSTKPSYHTPLSEFERSIIGNIFCCCLGAGGRRRRSNVIPPEATETTPLRPHPPKTPVNQSVSPDVVFSAGNYVGGRTII</sequence>
<accession>A0ABQ7D4X9</accession>
<comment type="caution">
    <text evidence="2">The sequence shown here is derived from an EMBL/GenBank/DDBJ whole genome shotgun (WGS) entry which is preliminary data.</text>
</comment>
<protein>
    <submittedName>
        <fullName evidence="2">Uncharacterized protein</fullName>
    </submittedName>
</protein>